<organism evidence="8 9">
    <name type="scientific">Tumebacillus algifaecis</name>
    <dbReference type="NCBI Taxonomy" id="1214604"/>
    <lineage>
        <taxon>Bacteria</taxon>
        <taxon>Bacillati</taxon>
        <taxon>Bacillota</taxon>
        <taxon>Bacilli</taxon>
        <taxon>Bacillales</taxon>
        <taxon>Alicyclobacillaceae</taxon>
        <taxon>Tumebacillus</taxon>
    </lineage>
</organism>
<dbReference type="PRINTS" id="PR01988">
    <property type="entry name" value="EXPORTERBACE"/>
</dbReference>
<feature type="transmembrane region" description="Helical" evidence="7">
    <location>
        <begin position="167"/>
        <end position="188"/>
    </location>
</feature>
<evidence type="ECO:0000256" key="7">
    <source>
        <dbReference type="SAM" id="Phobius"/>
    </source>
</evidence>
<dbReference type="InterPro" id="IPR011701">
    <property type="entry name" value="MFS"/>
</dbReference>
<dbReference type="InterPro" id="IPR022324">
    <property type="entry name" value="Bacilysin_exporter_BacE_put"/>
</dbReference>
<name>A0A223D4K6_9BACL</name>
<reference evidence="8 9" key="1">
    <citation type="journal article" date="2015" name="Int. J. Syst. Evol. Microbiol.">
        <title>Tumebacillus algifaecis sp. nov., isolated from decomposing algal scum.</title>
        <authorList>
            <person name="Wu Y.F."/>
            <person name="Zhang B."/>
            <person name="Xing P."/>
            <person name="Wu Q.L."/>
            <person name="Liu S.J."/>
        </authorList>
    </citation>
    <scope>NUCLEOTIDE SEQUENCE [LARGE SCALE GENOMIC DNA]</scope>
    <source>
        <strain evidence="8 9">THMBR28</strain>
    </source>
</reference>
<dbReference type="CDD" id="cd06173">
    <property type="entry name" value="MFS_MefA_like"/>
    <property type="match status" value="1"/>
</dbReference>
<dbReference type="Proteomes" id="UP000214688">
    <property type="component" value="Chromosome"/>
</dbReference>
<dbReference type="PANTHER" id="PTHR43266">
    <property type="entry name" value="MACROLIDE-EFFLUX PROTEIN"/>
    <property type="match status" value="1"/>
</dbReference>
<gene>
    <name evidence="8" type="ORF">CIG75_15970</name>
</gene>
<dbReference type="SUPFAM" id="SSF103473">
    <property type="entry name" value="MFS general substrate transporter"/>
    <property type="match status" value="1"/>
</dbReference>
<dbReference type="Gene3D" id="1.20.1250.20">
    <property type="entry name" value="MFS general substrate transporter like domains"/>
    <property type="match status" value="1"/>
</dbReference>
<dbReference type="EMBL" id="CP022657">
    <property type="protein sequence ID" value="ASS76294.1"/>
    <property type="molecule type" value="Genomic_DNA"/>
</dbReference>
<dbReference type="PANTHER" id="PTHR43266:SF10">
    <property type="entry name" value="BACILYSIN EXPORTER BACE-RELATED"/>
    <property type="match status" value="1"/>
</dbReference>
<keyword evidence="3" id="KW-1003">Cell membrane</keyword>
<evidence type="ECO:0000313" key="8">
    <source>
        <dbReference type="EMBL" id="ASS76294.1"/>
    </source>
</evidence>
<keyword evidence="5 7" id="KW-1133">Transmembrane helix</keyword>
<comment type="subcellular location">
    <subcellularLocation>
        <location evidence="1">Cell membrane</location>
        <topology evidence="1">Multi-pass membrane protein</topology>
    </subcellularLocation>
</comment>
<dbReference type="InterPro" id="IPR036259">
    <property type="entry name" value="MFS_trans_sf"/>
</dbReference>
<feature type="transmembrane region" description="Helical" evidence="7">
    <location>
        <begin position="194"/>
        <end position="214"/>
    </location>
</feature>
<dbReference type="KEGG" id="tab:CIG75_15970"/>
<keyword evidence="6 7" id="KW-0472">Membrane</keyword>
<proteinExistence type="predicted"/>
<accession>A0A223D4K6</accession>
<evidence type="ECO:0000256" key="1">
    <source>
        <dbReference type="ARBA" id="ARBA00004651"/>
    </source>
</evidence>
<evidence type="ECO:0000256" key="6">
    <source>
        <dbReference type="ARBA" id="ARBA00023136"/>
    </source>
</evidence>
<dbReference type="GO" id="GO:0005886">
    <property type="term" value="C:plasma membrane"/>
    <property type="evidence" value="ECO:0007669"/>
    <property type="project" value="UniProtKB-SubCell"/>
</dbReference>
<dbReference type="GO" id="GO:0022857">
    <property type="term" value="F:transmembrane transporter activity"/>
    <property type="evidence" value="ECO:0007669"/>
    <property type="project" value="InterPro"/>
</dbReference>
<feature type="transmembrane region" description="Helical" evidence="7">
    <location>
        <begin position="40"/>
        <end position="66"/>
    </location>
</feature>
<feature type="transmembrane region" description="Helical" evidence="7">
    <location>
        <begin position="72"/>
        <end position="90"/>
    </location>
</feature>
<evidence type="ECO:0000256" key="3">
    <source>
        <dbReference type="ARBA" id="ARBA00022475"/>
    </source>
</evidence>
<protein>
    <recommendedName>
        <fullName evidence="10">Major facilitator superfamily (MFS) profile domain-containing protein</fullName>
    </recommendedName>
</protein>
<feature type="transmembrane region" description="Helical" evidence="7">
    <location>
        <begin position="247"/>
        <end position="270"/>
    </location>
</feature>
<keyword evidence="4 7" id="KW-0812">Transmembrane</keyword>
<evidence type="ECO:0008006" key="10">
    <source>
        <dbReference type="Google" id="ProtNLM"/>
    </source>
</evidence>
<evidence type="ECO:0000313" key="9">
    <source>
        <dbReference type="Proteomes" id="UP000214688"/>
    </source>
</evidence>
<keyword evidence="9" id="KW-1185">Reference proteome</keyword>
<feature type="transmembrane region" description="Helical" evidence="7">
    <location>
        <begin position="127"/>
        <end position="146"/>
    </location>
</feature>
<evidence type="ECO:0000256" key="5">
    <source>
        <dbReference type="ARBA" id="ARBA00022989"/>
    </source>
</evidence>
<evidence type="ECO:0000256" key="2">
    <source>
        <dbReference type="ARBA" id="ARBA00022448"/>
    </source>
</evidence>
<evidence type="ECO:0000256" key="4">
    <source>
        <dbReference type="ARBA" id="ARBA00022692"/>
    </source>
</evidence>
<sequence length="439" mass="48908">MLVFVCHLTVYHFGKGGFDMSTATTEKLPSPFKNRNFTMLYFGQMVSLFGDWFKTIALISVIYAIVPTASSIGGLFIASVLPVLFGGIMMGPFVDRWNKKRLMIWVDILRTISTLGIVAGVMMENIWVIYACISFGAFASAAFAPARTSMIPEILKEQNLIAATSSFALLNSTMMVLASAIGGFLTQWVGAVNILYFDAFSYLVSAVFIALIKYTPMEKKSAARLPYLQQVKEGIEYVKKCPQLVSVFWLQFFRDFCLGFIYILFPLYVLNELQAGDAGVGIGYSVTAVAYIIGAVLLKQYFKKRKFDDSSYFKIYFPSNMLYGIGLGCMFIIHNWYLFFAVMLLANIFQSKVNVITETSLMTYSKPELRGRVVATWLSMSRLAYGISLPLFSIIGGYIPSAIGGWMLAAICVVSAAVLFLWLKGKLYRESVGEETQAV</sequence>
<feature type="transmembrane region" description="Helical" evidence="7">
    <location>
        <begin position="404"/>
        <end position="423"/>
    </location>
</feature>
<feature type="transmembrane region" description="Helical" evidence="7">
    <location>
        <begin position="282"/>
        <end position="302"/>
    </location>
</feature>
<dbReference type="Pfam" id="PF07690">
    <property type="entry name" value="MFS_1"/>
    <property type="match status" value="1"/>
</dbReference>
<feature type="transmembrane region" description="Helical" evidence="7">
    <location>
        <begin position="102"/>
        <end position="121"/>
    </location>
</feature>
<dbReference type="AlphaFoldDB" id="A0A223D4K6"/>
<keyword evidence="2" id="KW-0813">Transport</keyword>
<feature type="transmembrane region" description="Helical" evidence="7">
    <location>
        <begin position="322"/>
        <end position="349"/>
    </location>
</feature>